<feature type="region of interest" description="Disordered" evidence="15">
    <location>
        <begin position="718"/>
        <end position="757"/>
    </location>
</feature>
<feature type="transmembrane region" description="Helical" evidence="16">
    <location>
        <begin position="541"/>
        <end position="565"/>
    </location>
</feature>
<dbReference type="PROSITE" id="PS01285">
    <property type="entry name" value="FA58C_1"/>
    <property type="match status" value="1"/>
</dbReference>
<comment type="subcellular location">
    <subcellularLocation>
        <location evidence="2">Cell membrane</location>
        <topology evidence="2">Single-pass type I membrane protein</topology>
    </subcellularLocation>
    <subcellularLocation>
        <location evidence="1">Endomembrane system</location>
        <topology evidence="1">Peripheral membrane protein</topology>
    </subcellularLocation>
    <subcellularLocation>
        <location evidence="3">Secreted</location>
    </subcellularLocation>
</comment>
<accession>A0A0R3UJG0</accession>
<dbReference type="Pfam" id="PF00754">
    <property type="entry name" value="F5_F8_type_C"/>
    <property type="match status" value="1"/>
</dbReference>
<dbReference type="GO" id="GO:0005576">
    <property type="term" value="C:extracellular region"/>
    <property type="evidence" value="ECO:0007669"/>
    <property type="project" value="UniProtKB-SubCell"/>
</dbReference>
<evidence type="ECO:0000256" key="4">
    <source>
        <dbReference type="ARBA" id="ARBA00022475"/>
    </source>
</evidence>
<keyword evidence="12 16" id="KW-0472">Membrane</keyword>
<evidence type="ECO:0000256" key="15">
    <source>
        <dbReference type="SAM" id="MobiDB-lite"/>
    </source>
</evidence>
<keyword evidence="13" id="KW-1015">Disulfide bond</keyword>
<dbReference type="PANTHER" id="PTHR46806">
    <property type="entry name" value="F5/8 TYPE C DOMAIN-CONTAINING PROTEIN"/>
    <property type="match status" value="1"/>
</dbReference>
<evidence type="ECO:0000256" key="9">
    <source>
        <dbReference type="ARBA" id="ARBA00022840"/>
    </source>
</evidence>
<dbReference type="GO" id="GO:0007155">
    <property type="term" value="P:cell adhesion"/>
    <property type="evidence" value="ECO:0007669"/>
    <property type="project" value="UniProtKB-KW"/>
</dbReference>
<dbReference type="Proteomes" id="UP000267029">
    <property type="component" value="Unassembled WGS sequence"/>
</dbReference>
<protein>
    <recommendedName>
        <fullName evidence="17">F5/8 type C domain-containing protein</fullName>
    </recommendedName>
</protein>
<keyword evidence="14" id="KW-0325">Glycoprotein</keyword>
<dbReference type="InterPro" id="IPR048525">
    <property type="entry name" value="DDR1-2_DS-like"/>
</dbReference>
<dbReference type="PROSITE" id="PS50022">
    <property type="entry name" value="FA58C_3"/>
    <property type="match status" value="1"/>
</dbReference>
<dbReference type="AlphaFoldDB" id="A0A0R3UJG0"/>
<dbReference type="SUPFAM" id="SSF49785">
    <property type="entry name" value="Galactose-binding domain-like"/>
    <property type="match status" value="1"/>
</dbReference>
<dbReference type="Gene3D" id="2.60.120.1190">
    <property type="match status" value="1"/>
</dbReference>
<keyword evidence="11 16" id="KW-1133">Transmembrane helix</keyword>
<dbReference type="Gene3D" id="2.60.120.260">
    <property type="entry name" value="Galactose-binding domain-like"/>
    <property type="match status" value="1"/>
</dbReference>
<evidence type="ECO:0000313" key="19">
    <source>
        <dbReference type="Proteomes" id="UP000267029"/>
    </source>
</evidence>
<dbReference type="OrthoDB" id="6071166at2759"/>
<evidence type="ECO:0000256" key="7">
    <source>
        <dbReference type="ARBA" id="ARBA00022729"/>
    </source>
</evidence>
<name>A0A0R3UJG0_MESCO</name>
<dbReference type="InterPro" id="IPR050633">
    <property type="entry name" value="Neuropilin_MCO_CoagFactor"/>
</dbReference>
<dbReference type="InterPro" id="IPR008979">
    <property type="entry name" value="Galactose-bd-like_sf"/>
</dbReference>
<organism evidence="18 19">
    <name type="scientific">Mesocestoides corti</name>
    <name type="common">Flatworm</name>
    <dbReference type="NCBI Taxonomy" id="53468"/>
    <lineage>
        <taxon>Eukaryota</taxon>
        <taxon>Metazoa</taxon>
        <taxon>Spiralia</taxon>
        <taxon>Lophotrochozoa</taxon>
        <taxon>Platyhelminthes</taxon>
        <taxon>Cestoda</taxon>
        <taxon>Eucestoda</taxon>
        <taxon>Cyclophyllidea</taxon>
        <taxon>Mesocestoididae</taxon>
        <taxon>Mesocestoides</taxon>
    </lineage>
</organism>
<keyword evidence="5" id="KW-0964">Secreted</keyword>
<dbReference type="Pfam" id="PF21114">
    <property type="entry name" value="DDR1-2_DS-like"/>
    <property type="match status" value="1"/>
</dbReference>
<reference evidence="18 19" key="1">
    <citation type="submission" date="2018-10" db="EMBL/GenBank/DDBJ databases">
        <authorList>
            <consortium name="Pathogen Informatics"/>
        </authorList>
    </citation>
    <scope>NUCLEOTIDE SEQUENCE [LARGE SCALE GENOMIC DNA]</scope>
</reference>
<evidence type="ECO:0000256" key="13">
    <source>
        <dbReference type="ARBA" id="ARBA00023157"/>
    </source>
</evidence>
<keyword evidence="8" id="KW-0547">Nucleotide-binding</keyword>
<sequence length="1013" mass="111738">MAKAACGRSRQAYSRVPVRPRVTAWEESARLDLRSYGVAKPRRRVVAVSDVEDSIPHPSSFSQACGRILVVGFPFLLALLPPERACSAQHQQTCKSTLLANLPETAFVASAEVTPRYSASAASTLLVEVPSIFFVCLDRMSSDDDIAWCVEGVQPHDEKEFLEIDLGQLSFVKLIITKGLSTADKGGLYMTSYYYIWYRRDTSQSTWIKYQNINGTTRIKGNLDAQTERYVSMNPPFVARWVRIYPFTLERKPACLKLELIGCSANGVIEYQAPRGHLLSKSPRHRLLDVTYDSPEHRHDFSLGAGGVAFHRQAFNVGGLGKLVDGKPDSEVDSDPLETNLFVGWKRETRRDGELDFERVVFRFDAFYNFSGVSLLLADQLGSEVARPKRVEVRLSRRFPRGTSTTNPSTTNLVATHELPSSDVAALRRVQWMRVDLTQVSRHAADGNSTHTDAIYDTVANYVELRIHYGGPWIAIAEVTFDNSRVEVPPELYLLKESVEPIPLVVSGGSGTSSQSGGGNASVEALIPPPYNLAPMQPHTYALVVGLGCLATILIILVLVLFVHWRRRAFLASHKLDEINRTFQHPSTMQLMKAATSPQPAHSTKMCVGAQQLPMYLNGEGGAAGGGGAYVAGFSPSAIMSQSHTHLASKFYCVIQRLFCQQTPPEHSSHGEGDNQPALFPYYQAPNQTVIGATSESTAVYTTVSDSDPYVNATPRQHQMMRIPPPPSLPLPPPPPPPPPSSNQSGTPVEHPQLSPWMGTLGREAYMQHSGSSGSCGLNTFYRYSVPVNGGAFPATPVYSAPVWTATSSTGTMDAGGSEQFFQQQQSPRQLHLLPQDASDLPGTFSTTNQSHSRVFVSYACKFNHLRRILRPDDGIQGTSTRSDRGINEALFAVADEVAATSSTVVSLEVADHTELRLATREHYVYLLFQSTSAVPRRAHWSKPRFQFVRRCSTPVFATTVHTRGCAELTGIVFTFDKSSFRKRQPGKEEQQSDKLAFHELRRVTKPLFMGVL</sequence>
<dbReference type="EMBL" id="UXSR01005390">
    <property type="protein sequence ID" value="VDD81642.1"/>
    <property type="molecule type" value="Genomic_DNA"/>
</dbReference>
<keyword evidence="4" id="KW-1003">Cell membrane</keyword>
<evidence type="ECO:0000256" key="8">
    <source>
        <dbReference type="ARBA" id="ARBA00022741"/>
    </source>
</evidence>
<evidence type="ECO:0000256" key="5">
    <source>
        <dbReference type="ARBA" id="ARBA00022525"/>
    </source>
</evidence>
<dbReference type="GO" id="GO:0005886">
    <property type="term" value="C:plasma membrane"/>
    <property type="evidence" value="ECO:0007669"/>
    <property type="project" value="UniProtKB-SubCell"/>
</dbReference>
<evidence type="ECO:0000256" key="10">
    <source>
        <dbReference type="ARBA" id="ARBA00022889"/>
    </source>
</evidence>
<dbReference type="GO" id="GO:0005524">
    <property type="term" value="F:ATP binding"/>
    <property type="evidence" value="ECO:0007669"/>
    <property type="project" value="UniProtKB-KW"/>
</dbReference>
<keyword evidence="6 16" id="KW-0812">Transmembrane</keyword>
<evidence type="ECO:0000256" key="14">
    <source>
        <dbReference type="ARBA" id="ARBA00023180"/>
    </source>
</evidence>
<dbReference type="GO" id="GO:0012505">
    <property type="term" value="C:endomembrane system"/>
    <property type="evidence" value="ECO:0007669"/>
    <property type="project" value="UniProtKB-SubCell"/>
</dbReference>
<evidence type="ECO:0000256" key="11">
    <source>
        <dbReference type="ARBA" id="ARBA00022989"/>
    </source>
</evidence>
<proteinExistence type="predicted"/>
<dbReference type="GO" id="GO:0038023">
    <property type="term" value="F:signaling receptor activity"/>
    <property type="evidence" value="ECO:0007669"/>
    <property type="project" value="TreeGrafter"/>
</dbReference>
<keyword evidence="10" id="KW-0130">Cell adhesion</keyword>
<evidence type="ECO:0000313" key="18">
    <source>
        <dbReference type="EMBL" id="VDD81642.1"/>
    </source>
</evidence>
<gene>
    <name evidence="18" type="ORF">MCOS_LOCUS7645</name>
</gene>
<feature type="domain" description="F5/8 type C" evidence="17">
    <location>
        <begin position="100"/>
        <end position="263"/>
    </location>
</feature>
<keyword evidence="9" id="KW-0067">ATP-binding</keyword>
<feature type="compositionally biased region" description="Pro residues" evidence="15">
    <location>
        <begin position="723"/>
        <end position="741"/>
    </location>
</feature>
<keyword evidence="19" id="KW-1185">Reference proteome</keyword>
<keyword evidence="7" id="KW-0732">Signal</keyword>
<evidence type="ECO:0000256" key="12">
    <source>
        <dbReference type="ARBA" id="ARBA00023136"/>
    </source>
</evidence>
<evidence type="ECO:0000256" key="6">
    <source>
        <dbReference type="ARBA" id="ARBA00022692"/>
    </source>
</evidence>
<dbReference type="InterPro" id="IPR000421">
    <property type="entry name" value="FA58C"/>
</dbReference>
<evidence type="ECO:0000256" key="16">
    <source>
        <dbReference type="SAM" id="Phobius"/>
    </source>
</evidence>
<evidence type="ECO:0000256" key="1">
    <source>
        <dbReference type="ARBA" id="ARBA00004184"/>
    </source>
</evidence>
<evidence type="ECO:0000256" key="3">
    <source>
        <dbReference type="ARBA" id="ARBA00004613"/>
    </source>
</evidence>
<evidence type="ECO:0000259" key="17">
    <source>
        <dbReference type="PROSITE" id="PS50022"/>
    </source>
</evidence>
<evidence type="ECO:0000256" key="2">
    <source>
        <dbReference type="ARBA" id="ARBA00004251"/>
    </source>
</evidence>
<dbReference type="PANTHER" id="PTHR46806:SF5">
    <property type="entry name" value="F5_8 TYPE C DOMAIN-CONTAINING PROTEIN"/>
    <property type="match status" value="1"/>
</dbReference>